<comment type="caution">
    <text evidence="2">The sequence shown here is derived from an EMBL/GenBank/DDBJ whole genome shotgun (WGS) entry which is preliminary data.</text>
</comment>
<name>B9Z0E9_9NEIS</name>
<dbReference type="PANTHER" id="PTHR33221">
    <property type="entry name" value="WINGED HELIX-TURN-HELIX TRANSCRIPTIONAL REGULATOR, RRF2 FAMILY"/>
    <property type="match status" value="1"/>
</dbReference>
<dbReference type="Proteomes" id="UP000003165">
    <property type="component" value="Unassembled WGS sequence"/>
</dbReference>
<dbReference type="NCBIfam" id="TIGR00738">
    <property type="entry name" value="rrf2_super"/>
    <property type="match status" value="1"/>
</dbReference>
<dbReference type="AlphaFoldDB" id="B9Z0E9"/>
<sequence>MLRLSRLTDYGTVIMAHMAREPGHVYSAAELAGAVGVALPTASKILKTLARKALLHSLRGAHGGYLLARPPREISIAQVIDALEGPFGVTECSVAAGLCPQENACALRRHWQRIDRALRQTLDGLTLEDMTQPVPAGMPERRRAQHDRRHRSDGHG</sequence>
<dbReference type="RefSeq" id="WP_008952591.1">
    <property type="nucleotide sequence ID" value="NZ_ACIS01000002.1"/>
</dbReference>
<dbReference type="eggNOG" id="COG1959">
    <property type="taxonomic scope" value="Bacteria"/>
</dbReference>
<dbReference type="InterPro" id="IPR014290">
    <property type="entry name" value="SUF_FeS_clus_asmbl_reg"/>
</dbReference>
<dbReference type="PANTHER" id="PTHR33221:SF2">
    <property type="entry name" value="TRANSCRIPTIONAL REGULATOR"/>
    <property type="match status" value="1"/>
</dbReference>
<dbReference type="InterPro" id="IPR000944">
    <property type="entry name" value="Tscrpt_reg_Rrf2"/>
</dbReference>
<dbReference type="PROSITE" id="PS51197">
    <property type="entry name" value="HTH_RRF2_2"/>
    <property type="match status" value="1"/>
</dbReference>
<dbReference type="Gene3D" id="1.10.10.10">
    <property type="entry name" value="Winged helix-like DNA-binding domain superfamily/Winged helix DNA-binding domain"/>
    <property type="match status" value="1"/>
</dbReference>
<dbReference type="NCBIfam" id="TIGR02944">
    <property type="entry name" value="suf_reg_Xantho"/>
    <property type="match status" value="1"/>
</dbReference>
<feature type="compositionally biased region" description="Basic residues" evidence="1">
    <location>
        <begin position="143"/>
        <end position="156"/>
    </location>
</feature>
<keyword evidence="3" id="KW-1185">Reference proteome</keyword>
<proteinExistence type="predicted"/>
<dbReference type="SUPFAM" id="SSF46785">
    <property type="entry name" value="Winged helix' DNA-binding domain"/>
    <property type="match status" value="1"/>
</dbReference>
<dbReference type="Pfam" id="PF02082">
    <property type="entry name" value="Rrf2"/>
    <property type="match status" value="1"/>
</dbReference>
<dbReference type="EMBL" id="ACIS01000002">
    <property type="protein sequence ID" value="EEG09555.1"/>
    <property type="molecule type" value="Genomic_DNA"/>
</dbReference>
<protein>
    <submittedName>
        <fullName evidence="2">Transcriptional regulator, BadM/Rrf2 family</fullName>
    </submittedName>
</protein>
<reference evidence="2 3" key="1">
    <citation type="submission" date="2009-02" db="EMBL/GenBank/DDBJ databases">
        <title>Sequencing of the draft genome and assembly of Lutiella nitroferrum 2002.</title>
        <authorList>
            <consortium name="US DOE Joint Genome Institute (JGI-PGF)"/>
            <person name="Lucas S."/>
            <person name="Copeland A."/>
            <person name="Lapidus A."/>
            <person name="Glavina del Rio T."/>
            <person name="Tice H."/>
            <person name="Bruce D."/>
            <person name="Goodwin L."/>
            <person name="Pitluck S."/>
            <person name="Larimer F."/>
            <person name="Land M.L."/>
            <person name="Hauser L."/>
            <person name="Coates J.D."/>
        </authorList>
    </citation>
    <scope>NUCLEOTIDE SEQUENCE [LARGE SCALE GENOMIC DNA]</scope>
    <source>
        <strain evidence="2 3">2002</strain>
    </source>
</reference>
<dbReference type="GO" id="GO:0005829">
    <property type="term" value="C:cytosol"/>
    <property type="evidence" value="ECO:0007669"/>
    <property type="project" value="TreeGrafter"/>
</dbReference>
<evidence type="ECO:0000313" key="3">
    <source>
        <dbReference type="Proteomes" id="UP000003165"/>
    </source>
</evidence>
<feature type="region of interest" description="Disordered" evidence="1">
    <location>
        <begin position="126"/>
        <end position="156"/>
    </location>
</feature>
<accession>B9Z0E9</accession>
<organism evidence="2 3">
    <name type="scientific">Pseudogulbenkiania ferrooxidans 2002</name>
    <dbReference type="NCBI Taxonomy" id="279714"/>
    <lineage>
        <taxon>Bacteria</taxon>
        <taxon>Pseudomonadati</taxon>
        <taxon>Pseudomonadota</taxon>
        <taxon>Betaproteobacteria</taxon>
        <taxon>Neisseriales</taxon>
        <taxon>Chromobacteriaceae</taxon>
        <taxon>Pseudogulbenkiania</taxon>
    </lineage>
</organism>
<dbReference type="InterPro" id="IPR036388">
    <property type="entry name" value="WH-like_DNA-bd_sf"/>
</dbReference>
<evidence type="ECO:0000256" key="1">
    <source>
        <dbReference type="SAM" id="MobiDB-lite"/>
    </source>
</evidence>
<dbReference type="InterPro" id="IPR036390">
    <property type="entry name" value="WH_DNA-bd_sf"/>
</dbReference>
<dbReference type="GO" id="GO:0003700">
    <property type="term" value="F:DNA-binding transcription factor activity"/>
    <property type="evidence" value="ECO:0007669"/>
    <property type="project" value="TreeGrafter"/>
</dbReference>
<evidence type="ECO:0000313" key="2">
    <source>
        <dbReference type="EMBL" id="EEG09555.1"/>
    </source>
</evidence>
<gene>
    <name evidence="2" type="ORF">FuraDRAFT_0571</name>
</gene>